<dbReference type="PANTHER" id="PTHR12558">
    <property type="entry name" value="CELL DIVISION CYCLE 16,23,27"/>
    <property type="match status" value="1"/>
</dbReference>
<dbReference type="AlphaFoldDB" id="A0A934R0M2"/>
<dbReference type="RefSeq" id="WP_200349517.1">
    <property type="nucleotide sequence ID" value="NZ_BAABHZ010000010.1"/>
</dbReference>
<dbReference type="Proteomes" id="UP000600139">
    <property type="component" value="Unassembled WGS sequence"/>
</dbReference>
<dbReference type="PANTHER" id="PTHR12558:SF13">
    <property type="entry name" value="CELL DIVISION CYCLE PROTEIN 27 HOMOLOG"/>
    <property type="match status" value="1"/>
</dbReference>
<sequence>MKRALALFLLFSEPMVAQIPRAEAIDPALNPDAGNDFYLRGKNLYDAAQASTTQENRMEYFQRSAQIFSEYLNAFPNHPNAEVVWWYLGNCYYLSGQVDDGKRCFSTLMNRYPNGKSAALAAYTLAADYYNKSEYAFAAPLFERFAANAPKPEERSRGNYYAGNCYRFLKREREATAVYRKVVEDPAGALYAPQAKVALGHLALSAGKLQDALAQFEEVVSSPYTPKIRGEAALNASLAATKLGLTDQADKYLQLILNNPGMDDFRTDAQTALMGNLFAKKQYREVVEIFRRGSAKATGDKEAGRLMLAARSYMRLKQPSEALQLFRDVEKLVKPETDMAFQAAYYRLLCFFQIEGRHLPDQVDAFLQLYRKSRPDDARIHTALMMKAEALFSNKDTAAAAAVYSEINAAIISEKNRPGLLYQRGWCLSESGDPQGAIRSLSEFISKYPEDPRVPSAFAKRAKAYAESAEPAKAIADFDRLTTNAATPADLKSFGWLESARLRRTEGNFADMIVRYQGLLQNDKDLTDNLQAEANYYIGWGMWKNNTAKDAIPYLESARKLRPDAYRKHAGLILTLSYFAAQDTAKLVGEINLAIAGKFEGDIPNQTIEWAGMQSFYTGDYATSAKFLTLVSNPKEPRETANKIWRHLAKARLETNDAEGALTAVNNVLAVEDNPALKADSLVDRGRALFMLKRYDESRKSSDEAFSLHPQGHTAAGLNILYGDLEMNAGNPGPAAAKYQVVVLFHVDDKELKPVALWKLIQALEKQADQPEAEKYRQQLQTEFPDWKAPKS</sequence>
<organism evidence="2 3">
    <name type="scientific">Luteolibacter yonseiensis</name>
    <dbReference type="NCBI Taxonomy" id="1144680"/>
    <lineage>
        <taxon>Bacteria</taxon>
        <taxon>Pseudomonadati</taxon>
        <taxon>Verrucomicrobiota</taxon>
        <taxon>Verrucomicrobiia</taxon>
        <taxon>Verrucomicrobiales</taxon>
        <taxon>Verrucomicrobiaceae</taxon>
        <taxon>Luteolibacter</taxon>
    </lineage>
</organism>
<keyword evidence="3" id="KW-1185">Reference proteome</keyword>
<evidence type="ECO:0000313" key="2">
    <source>
        <dbReference type="EMBL" id="MBK1814559.1"/>
    </source>
</evidence>
<dbReference type="EMBL" id="JAENIK010000004">
    <property type="protein sequence ID" value="MBK1814559.1"/>
    <property type="molecule type" value="Genomic_DNA"/>
</dbReference>
<dbReference type="InterPro" id="IPR019734">
    <property type="entry name" value="TPR_rpt"/>
</dbReference>
<protein>
    <submittedName>
        <fullName evidence="2">Tetratricopeptide repeat protein</fullName>
    </submittedName>
</protein>
<evidence type="ECO:0000256" key="1">
    <source>
        <dbReference type="SAM" id="SignalP"/>
    </source>
</evidence>
<dbReference type="SMART" id="SM00028">
    <property type="entry name" value="TPR"/>
    <property type="match status" value="8"/>
</dbReference>
<feature type="chain" id="PRO_5037298454" evidence="1">
    <location>
        <begin position="18"/>
        <end position="792"/>
    </location>
</feature>
<gene>
    <name evidence="2" type="ORF">JIN84_02970</name>
</gene>
<reference evidence="2" key="1">
    <citation type="submission" date="2021-01" db="EMBL/GenBank/DDBJ databases">
        <title>Modified the classification status of verrucomicrobia.</title>
        <authorList>
            <person name="Feng X."/>
        </authorList>
    </citation>
    <scope>NUCLEOTIDE SEQUENCE</scope>
    <source>
        <strain evidence="2">JCM 18052</strain>
    </source>
</reference>
<name>A0A934R0M2_9BACT</name>
<proteinExistence type="predicted"/>
<dbReference type="Pfam" id="PF13432">
    <property type="entry name" value="TPR_16"/>
    <property type="match status" value="1"/>
</dbReference>
<comment type="caution">
    <text evidence="2">The sequence shown here is derived from an EMBL/GenBank/DDBJ whole genome shotgun (WGS) entry which is preliminary data.</text>
</comment>
<keyword evidence="1" id="KW-0732">Signal</keyword>
<dbReference type="Pfam" id="PF13174">
    <property type="entry name" value="TPR_6"/>
    <property type="match status" value="2"/>
</dbReference>
<feature type="signal peptide" evidence="1">
    <location>
        <begin position="1"/>
        <end position="17"/>
    </location>
</feature>
<dbReference type="InterPro" id="IPR011990">
    <property type="entry name" value="TPR-like_helical_dom_sf"/>
</dbReference>
<accession>A0A934R0M2</accession>
<evidence type="ECO:0000313" key="3">
    <source>
        <dbReference type="Proteomes" id="UP000600139"/>
    </source>
</evidence>
<dbReference type="Gene3D" id="1.25.40.10">
    <property type="entry name" value="Tetratricopeptide repeat domain"/>
    <property type="match status" value="5"/>
</dbReference>
<dbReference type="SUPFAM" id="SSF48452">
    <property type="entry name" value="TPR-like"/>
    <property type="match status" value="4"/>
</dbReference>